<protein>
    <submittedName>
        <fullName evidence="1">Uncharacterized protein</fullName>
    </submittedName>
</protein>
<name>A0A261RG17_9BORD</name>
<accession>A0A261RG17</accession>
<reference evidence="1" key="1">
    <citation type="submission" date="2017-05" db="EMBL/GenBank/DDBJ databases">
        <title>Complete and WGS of Bordetella genogroups.</title>
        <authorList>
            <person name="Spilker T."/>
            <person name="Lipuma J."/>
        </authorList>
    </citation>
    <scope>NUCLEOTIDE SEQUENCE</scope>
    <source>
        <strain evidence="1">AU21707</strain>
    </source>
</reference>
<organism evidence="1 2">
    <name type="scientific">Bordetella genomosp. 9</name>
    <dbReference type="NCBI Taxonomy" id="1416803"/>
    <lineage>
        <taxon>Bacteria</taxon>
        <taxon>Pseudomonadati</taxon>
        <taxon>Pseudomonadota</taxon>
        <taxon>Betaproteobacteria</taxon>
        <taxon>Burkholderiales</taxon>
        <taxon>Alcaligenaceae</taxon>
        <taxon>Bordetella</taxon>
    </lineage>
</organism>
<proteinExistence type="predicted"/>
<dbReference type="RefSeq" id="WP_094846698.1">
    <property type="nucleotide sequence ID" value="NZ_NEVJ01000002.1"/>
</dbReference>
<evidence type="ECO:0000313" key="1">
    <source>
        <dbReference type="EMBL" id="OZI23737.1"/>
    </source>
</evidence>
<dbReference type="Proteomes" id="UP000216857">
    <property type="component" value="Unassembled WGS sequence"/>
</dbReference>
<dbReference type="AlphaFoldDB" id="A0A261RG17"/>
<gene>
    <name evidence="1" type="ORF">CAL26_09915</name>
</gene>
<evidence type="ECO:0000313" key="2">
    <source>
        <dbReference type="Proteomes" id="UP000216857"/>
    </source>
</evidence>
<dbReference type="EMBL" id="NEVJ01000002">
    <property type="protein sequence ID" value="OZI23737.1"/>
    <property type="molecule type" value="Genomic_DNA"/>
</dbReference>
<comment type="caution">
    <text evidence="1">The sequence shown here is derived from an EMBL/GenBank/DDBJ whole genome shotgun (WGS) entry which is preliminary data.</text>
</comment>
<keyword evidence="2" id="KW-1185">Reference proteome</keyword>
<sequence length="78" mass="8575">MLYISNWNITPGSATDVTELRQGLACLIDAEAAAKAVFDFAEAHASRVACDKHYRAWQDLKELRLGLEHDVSILTGDA</sequence>